<dbReference type="EMBL" id="JADZLT010000036">
    <property type="protein sequence ID" value="MBH0236417.1"/>
    <property type="molecule type" value="Genomic_DNA"/>
</dbReference>
<dbReference type="InterPro" id="IPR036696">
    <property type="entry name" value="YdfO-like_sf"/>
</dbReference>
<name>A0A931HY15_9HYPH</name>
<sequence>MQDQLKSVAEACLAGAEGDTMPFPAIVGALMQAGFESYAIDFRRAAATYYLPGGESVQLATHVVAAEVAPVFDAGAMQAAIREAQQQVPGYTYKGFCRKAVAAGCAGYVVSFSGRRALYIGRTAETHVEHFPS</sequence>
<proteinExistence type="predicted"/>
<keyword evidence="2" id="KW-1185">Reference proteome</keyword>
<dbReference type="SUPFAM" id="SSF160419">
    <property type="entry name" value="YdfO-like"/>
    <property type="match status" value="1"/>
</dbReference>
<comment type="caution">
    <text evidence="1">The sequence shown here is derived from an EMBL/GenBank/DDBJ whole genome shotgun (WGS) entry which is preliminary data.</text>
</comment>
<evidence type="ECO:0000313" key="1">
    <source>
        <dbReference type="EMBL" id="MBH0236417.1"/>
    </source>
</evidence>
<protein>
    <submittedName>
        <fullName evidence="1">DUF1398 family protein</fullName>
    </submittedName>
</protein>
<dbReference type="RefSeq" id="WP_197309511.1">
    <property type="nucleotide sequence ID" value="NZ_JADZLT010000036.1"/>
</dbReference>
<accession>A0A931HY15</accession>
<organism evidence="1 2">
    <name type="scientific">Methylobrevis albus</name>
    <dbReference type="NCBI Taxonomy" id="2793297"/>
    <lineage>
        <taxon>Bacteria</taxon>
        <taxon>Pseudomonadati</taxon>
        <taxon>Pseudomonadota</taxon>
        <taxon>Alphaproteobacteria</taxon>
        <taxon>Hyphomicrobiales</taxon>
        <taxon>Pleomorphomonadaceae</taxon>
        <taxon>Methylobrevis</taxon>
    </lineage>
</organism>
<gene>
    <name evidence="1" type="ORF">I5731_01155</name>
</gene>
<reference evidence="1" key="1">
    <citation type="submission" date="2020-12" db="EMBL/GenBank/DDBJ databases">
        <title>Methylobrevis albus sp. nov., isolated from fresh water lack sediment.</title>
        <authorList>
            <person name="Zou Q."/>
        </authorList>
    </citation>
    <scope>NUCLEOTIDE SEQUENCE</scope>
    <source>
        <strain evidence="1">L22</strain>
    </source>
</reference>
<dbReference type="Proteomes" id="UP000631694">
    <property type="component" value="Unassembled WGS sequence"/>
</dbReference>
<dbReference type="Gene3D" id="3.30.1810.10">
    <property type="entry name" value="YdfO-like"/>
    <property type="match status" value="1"/>
</dbReference>
<evidence type="ECO:0000313" key="2">
    <source>
        <dbReference type="Proteomes" id="UP000631694"/>
    </source>
</evidence>
<dbReference type="AlphaFoldDB" id="A0A931HY15"/>